<dbReference type="OrthoDB" id="9769565at2"/>
<dbReference type="FunFam" id="3.50.50.60:FF:000021">
    <property type="entry name" value="Ubiquinone biosynthesis monooxygenase COQ6"/>
    <property type="match status" value="1"/>
</dbReference>
<dbReference type="RefSeq" id="WP_067155969.1">
    <property type="nucleotide sequence ID" value="NZ_CP014864.1"/>
</dbReference>
<evidence type="ECO:0000256" key="6">
    <source>
        <dbReference type="ARBA" id="ARBA00023002"/>
    </source>
</evidence>
<evidence type="ECO:0000256" key="1">
    <source>
        <dbReference type="ARBA" id="ARBA00001974"/>
    </source>
</evidence>
<accession>A0A143HPY7</accession>
<dbReference type="SUPFAM" id="SSF51905">
    <property type="entry name" value="FAD/NAD(P)-binding domain"/>
    <property type="match status" value="1"/>
</dbReference>
<evidence type="ECO:0000256" key="3">
    <source>
        <dbReference type="ARBA" id="ARBA00005349"/>
    </source>
</evidence>
<evidence type="ECO:0000313" key="11">
    <source>
        <dbReference type="Proteomes" id="UP000076077"/>
    </source>
</evidence>
<dbReference type="InterPro" id="IPR018168">
    <property type="entry name" value="Ubi_Hdrlase_CS"/>
</dbReference>
<dbReference type="STRING" id="252514.A3224_14120"/>
<dbReference type="NCBIfam" id="TIGR01988">
    <property type="entry name" value="Ubi-OHases"/>
    <property type="match status" value="1"/>
</dbReference>
<comment type="similarity">
    <text evidence="3">Belongs to the UbiH/COQ6 family.</text>
</comment>
<feature type="domain" description="FAD-binding" evidence="9">
    <location>
        <begin position="7"/>
        <end position="358"/>
    </location>
</feature>
<dbReference type="GO" id="GO:0071949">
    <property type="term" value="F:FAD binding"/>
    <property type="evidence" value="ECO:0007669"/>
    <property type="project" value="InterPro"/>
</dbReference>
<dbReference type="Gene3D" id="3.50.50.60">
    <property type="entry name" value="FAD/NAD(P)-binding domain"/>
    <property type="match status" value="2"/>
</dbReference>
<keyword evidence="7" id="KW-0503">Monooxygenase</keyword>
<comment type="pathway">
    <text evidence="2">Cofactor biosynthesis; ubiquinone biosynthesis.</text>
</comment>
<dbReference type="GO" id="GO:0006744">
    <property type="term" value="P:ubiquinone biosynthetic process"/>
    <property type="evidence" value="ECO:0007669"/>
    <property type="project" value="UniProtKB-UniPathway"/>
</dbReference>
<dbReference type="InterPro" id="IPR002938">
    <property type="entry name" value="FAD-bd"/>
</dbReference>
<dbReference type="PANTHER" id="PTHR43876:SF7">
    <property type="entry name" value="UBIQUINONE BIOSYNTHESIS MONOOXYGENASE COQ6, MITOCHONDRIAL"/>
    <property type="match status" value="1"/>
</dbReference>
<evidence type="ECO:0000256" key="2">
    <source>
        <dbReference type="ARBA" id="ARBA00004749"/>
    </source>
</evidence>
<dbReference type="InterPro" id="IPR036188">
    <property type="entry name" value="FAD/NAD-bd_sf"/>
</dbReference>
<dbReference type="KEGG" id="mthd:A3224_14120"/>
<dbReference type="PROSITE" id="PS01304">
    <property type="entry name" value="UBIH"/>
    <property type="match status" value="1"/>
</dbReference>
<evidence type="ECO:0000313" key="10">
    <source>
        <dbReference type="EMBL" id="AMX03561.1"/>
    </source>
</evidence>
<dbReference type="AlphaFoldDB" id="A0A143HPY7"/>
<dbReference type="Proteomes" id="UP000076077">
    <property type="component" value="Chromosome"/>
</dbReference>
<gene>
    <name evidence="10" type="ORF">A3224_14120</name>
</gene>
<evidence type="ECO:0000256" key="5">
    <source>
        <dbReference type="ARBA" id="ARBA00022827"/>
    </source>
</evidence>
<keyword evidence="11" id="KW-1185">Reference proteome</keyword>
<name>A0A143HPY7_MICTH</name>
<dbReference type="PRINTS" id="PR00420">
    <property type="entry name" value="RNGMNOXGNASE"/>
</dbReference>
<dbReference type="GO" id="GO:0016705">
    <property type="term" value="F:oxidoreductase activity, acting on paired donors, with incorporation or reduction of molecular oxygen"/>
    <property type="evidence" value="ECO:0007669"/>
    <property type="project" value="InterPro"/>
</dbReference>
<keyword evidence="6" id="KW-0560">Oxidoreductase</keyword>
<comment type="cofactor">
    <cofactor evidence="1">
        <name>FAD</name>
        <dbReference type="ChEBI" id="CHEBI:57692"/>
    </cofactor>
</comment>
<dbReference type="Pfam" id="PF01494">
    <property type="entry name" value="FAD_binding_3"/>
    <property type="match status" value="1"/>
</dbReference>
<dbReference type="GO" id="GO:0110142">
    <property type="term" value="C:ubiquinone biosynthesis complex"/>
    <property type="evidence" value="ECO:0007669"/>
    <property type="project" value="UniProtKB-ARBA"/>
</dbReference>
<dbReference type="InterPro" id="IPR010971">
    <property type="entry name" value="UbiH/COQ6"/>
</dbReference>
<dbReference type="GO" id="GO:0004497">
    <property type="term" value="F:monooxygenase activity"/>
    <property type="evidence" value="ECO:0007669"/>
    <property type="project" value="UniProtKB-KW"/>
</dbReference>
<keyword evidence="5" id="KW-0274">FAD</keyword>
<protein>
    <submittedName>
        <fullName evidence="10">2-octaprenyl-3-methyl-6-methoxy-1,4-benzoquinol hydroxylase</fullName>
    </submittedName>
</protein>
<comment type="subunit">
    <text evidence="8">Component of the Ubi complex metabolon, which regroups five ubiquinone biosynthesis proteins (UbiE, UbiF, UbiG, UbiH and UbiI) and two accessory factors (UbiK and the lipid-binding protein UbiJ).</text>
</comment>
<reference evidence="11" key="1">
    <citation type="submission" date="2016-03" db="EMBL/GenBank/DDBJ databases">
        <authorList>
            <person name="Lee Y.-S."/>
            <person name="Choi Y.-L."/>
        </authorList>
    </citation>
    <scope>NUCLEOTIDE SEQUENCE [LARGE SCALE GENOMIC DNA]</scope>
    <source>
        <strain evidence="11">DAU221</strain>
    </source>
</reference>
<sequence length="410" mass="45188">MNRKRQDITIVGGGMVGMAQAALLAVRHPQLQLSVLEAATEAPQVPDEHYDARVVALTQASRDLLEEAGAWGEIGLRACPYTEMRVWDAEGTGSVCFNSRDVQLPNLGHIVENGVVAAALRARLEALPNVELVSGFRLESWWRDCGHWHLQPRSGRTDMPEGLEERAEVVRTRLLIGADGARSKVRDLLRIRCQDTDYHQTALVCVVRCAKPHRHTAWQRFLKTGPLAFLPLAGLGDDNHCAVVWSADEELARELVMLDDAAFALSLEKAFESALGKVEFVGDRLSFPLRARHAESYFGPGAVLVGDAAHNIHPLAGQGVNLGLQDVRVLSDEIGRALKRGLGLADPSVLARYQRRRRGDNAITLKAMSTFKSLFGAGDLHWRWLRNTGLSMVDASPMLKKRIILRAMAV</sequence>
<dbReference type="GeneID" id="76609171"/>
<proteinExistence type="inferred from homology"/>
<dbReference type="EMBL" id="CP014864">
    <property type="protein sequence ID" value="AMX03561.1"/>
    <property type="molecule type" value="Genomic_DNA"/>
</dbReference>
<dbReference type="UniPathway" id="UPA00232"/>
<evidence type="ECO:0000256" key="7">
    <source>
        <dbReference type="ARBA" id="ARBA00023033"/>
    </source>
</evidence>
<evidence type="ECO:0000256" key="4">
    <source>
        <dbReference type="ARBA" id="ARBA00022630"/>
    </source>
</evidence>
<dbReference type="PANTHER" id="PTHR43876">
    <property type="entry name" value="UBIQUINONE BIOSYNTHESIS MONOOXYGENASE COQ6, MITOCHONDRIAL"/>
    <property type="match status" value="1"/>
</dbReference>
<dbReference type="InterPro" id="IPR051205">
    <property type="entry name" value="UbiH/COQ6_monooxygenase"/>
</dbReference>
<evidence type="ECO:0000256" key="8">
    <source>
        <dbReference type="ARBA" id="ARBA00065734"/>
    </source>
</evidence>
<evidence type="ECO:0000259" key="9">
    <source>
        <dbReference type="Pfam" id="PF01494"/>
    </source>
</evidence>
<keyword evidence="4" id="KW-0285">Flavoprotein</keyword>
<organism evidence="10 11">
    <name type="scientific">Microbulbifer thermotolerans</name>
    <dbReference type="NCBI Taxonomy" id="252514"/>
    <lineage>
        <taxon>Bacteria</taxon>
        <taxon>Pseudomonadati</taxon>
        <taxon>Pseudomonadota</taxon>
        <taxon>Gammaproteobacteria</taxon>
        <taxon>Cellvibrionales</taxon>
        <taxon>Microbulbiferaceae</taxon>
        <taxon>Microbulbifer</taxon>
    </lineage>
</organism>